<dbReference type="RefSeq" id="WP_183968500.1">
    <property type="nucleotide sequence ID" value="NZ_BAABEW010000012.1"/>
</dbReference>
<comment type="caution">
    <text evidence="1">The sequence shown here is derived from an EMBL/GenBank/DDBJ whole genome shotgun (WGS) entry which is preliminary data.</text>
</comment>
<dbReference type="PANTHER" id="PTHR35609">
    <property type="entry name" value="MACRO DOMAIN-CONTAINING PROTEIN"/>
    <property type="match status" value="1"/>
</dbReference>
<dbReference type="EMBL" id="JACHGB010000005">
    <property type="protein sequence ID" value="MBB5272710.1"/>
    <property type="molecule type" value="Genomic_DNA"/>
</dbReference>
<dbReference type="AlphaFoldDB" id="A0A7W8M9U4"/>
<dbReference type="Proteomes" id="UP000532440">
    <property type="component" value="Unassembled WGS sequence"/>
</dbReference>
<reference evidence="1 2" key="1">
    <citation type="submission" date="2020-08" db="EMBL/GenBank/DDBJ databases">
        <title>Genomic Encyclopedia of Type Strains, Phase IV (KMG-IV): sequencing the most valuable type-strain genomes for metagenomic binning, comparative biology and taxonomic classification.</title>
        <authorList>
            <person name="Goeker M."/>
        </authorList>
    </citation>
    <scope>NUCLEOTIDE SEQUENCE [LARGE SCALE GENOMIC DNA]</scope>
    <source>
        <strain evidence="1 2">DSM 29781</strain>
    </source>
</reference>
<organism evidence="1 2">
    <name type="scientific">Quisquiliibacterium transsilvanicum</name>
    <dbReference type="NCBI Taxonomy" id="1549638"/>
    <lineage>
        <taxon>Bacteria</taxon>
        <taxon>Pseudomonadati</taxon>
        <taxon>Pseudomonadota</taxon>
        <taxon>Betaproteobacteria</taxon>
        <taxon>Burkholderiales</taxon>
        <taxon>Burkholderiaceae</taxon>
        <taxon>Quisquiliibacterium</taxon>
    </lineage>
</organism>
<accession>A0A7W8M9U4</accession>
<keyword evidence="2" id="KW-1185">Reference proteome</keyword>
<protein>
    <recommendedName>
        <fullName evidence="3">Macro domain-containing protein</fullName>
    </recommendedName>
</protein>
<gene>
    <name evidence="1" type="ORF">HNQ70_002733</name>
</gene>
<evidence type="ECO:0000313" key="1">
    <source>
        <dbReference type="EMBL" id="MBB5272710.1"/>
    </source>
</evidence>
<sequence length="346" mass="37208">MNWFHRLTGFQESDYRSTRSRLRVEGRHLVSDAHDRRLGIGDFEMPSLAELRQRAASAVDGSASPAGGLSVSAVSGDVRALHAQPEYAGALFQVASQFNMLEMVHPDFTPEDGVAGYEHDRTQGPACAIAAGAATVYRNYFVPVGDQAGQSRARQLDGLADLGEGLAGALGASVPDLWEMRNGYALCTPEGLDRIGRHLAAADEAARDALRARLRIGLHWEVEVTDAPEPGRPVVSQAFCSALPVAYSGIPGTRWEGFARLVLEAAYEATLLAGLLNARRTGSRVVALTRLGGGAFGNEGAWIDDAMDRAFGRMAAQDLEVRVVVWGEVPQVLRRLERAYPVSARG</sequence>
<proteinExistence type="predicted"/>
<evidence type="ECO:0008006" key="3">
    <source>
        <dbReference type="Google" id="ProtNLM"/>
    </source>
</evidence>
<dbReference type="PANTHER" id="PTHR35609:SF1">
    <property type="entry name" value="MACRO DOMAIN-CONTAINING PROTEIN"/>
    <property type="match status" value="1"/>
</dbReference>
<name>A0A7W8M9U4_9BURK</name>
<evidence type="ECO:0000313" key="2">
    <source>
        <dbReference type="Proteomes" id="UP000532440"/>
    </source>
</evidence>